<gene>
    <name evidence="1" type="ORF">GO499_17230</name>
</gene>
<dbReference type="Gene3D" id="3.30.10.10">
    <property type="entry name" value="Trypsin Inhibitor V, subunit A"/>
    <property type="match status" value="1"/>
</dbReference>
<keyword evidence="2" id="KW-1185">Reference proteome</keyword>
<reference evidence="1 2" key="1">
    <citation type="submission" date="2019-12" db="EMBL/GenBank/DDBJ databases">
        <title>Complete genome sequence of Algicella marina strain 9Alg 56(T) isolated from the red alga Tichocarpus crinitus.</title>
        <authorList>
            <person name="Kim S.-G."/>
            <person name="Nedashkovskaya O.I."/>
        </authorList>
    </citation>
    <scope>NUCLEOTIDE SEQUENCE [LARGE SCALE GENOMIC DNA]</scope>
    <source>
        <strain evidence="1 2">9Alg 56</strain>
    </source>
</reference>
<dbReference type="Pfam" id="PF11720">
    <property type="entry name" value="Inhibitor_I78"/>
    <property type="match status" value="1"/>
</dbReference>
<evidence type="ECO:0000313" key="1">
    <source>
        <dbReference type="EMBL" id="QHQ36796.1"/>
    </source>
</evidence>
<proteinExistence type="predicted"/>
<evidence type="ECO:0008006" key="3">
    <source>
        <dbReference type="Google" id="ProtNLM"/>
    </source>
</evidence>
<dbReference type="EMBL" id="CP046620">
    <property type="protein sequence ID" value="QHQ36796.1"/>
    <property type="molecule type" value="Genomic_DNA"/>
</dbReference>
<dbReference type="Proteomes" id="UP000464495">
    <property type="component" value="Chromosome"/>
</dbReference>
<organism evidence="1 2">
    <name type="scientific">Algicella marina</name>
    <dbReference type="NCBI Taxonomy" id="2683284"/>
    <lineage>
        <taxon>Bacteria</taxon>
        <taxon>Pseudomonadati</taxon>
        <taxon>Pseudomonadota</taxon>
        <taxon>Alphaproteobacteria</taxon>
        <taxon>Rhodobacterales</taxon>
        <taxon>Paracoccaceae</taxon>
        <taxon>Algicella</taxon>
    </lineage>
</organism>
<accession>A0A6P1T5R3</accession>
<name>A0A6P1T5R3_9RHOB</name>
<dbReference type="InterPro" id="IPR021719">
    <property type="entry name" value="Prot_inh_I78"/>
</dbReference>
<evidence type="ECO:0000313" key="2">
    <source>
        <dbReference type="Proteomes" id="UP000464495"/>
    </source>
</evidence>
<dbReference type="PROSITE" id="PS51257">
    <property type="entry name" value="PROKAR_LIPOPROTEIN"/>
    <property type="match status" value="1"/>
</dbReference>
<dbReference type="KEGG" id="amaq:GO499_17230"/>
<dbReference type="AlphaFoldDB" id="A0A6P1T5R3"/>
<protein>
    <recommendedName>
        <fullName evidence="3">Peptidase inhibitor I78 family protein</fullName>
    </recommendedName>
</protein>
<dbReference type="PANTHER" id="PTHR39600:SF1">
    <property type="entry name" value="PEPTIDASE INHIBITOR I78 FAMILY PROTEIN"/>
    <property type="match status" value="1"/>
</dbReference>
<dbReference type="RefSeq" id="WP_161863340.1">
    <property type="nucleotide sequence ID" value="NZ_CP046620.1"/>
</dbReference>
<sequence>MGRIIPFVLTALVMVSCSKSEEVEAPEPVNECGALEAQELVGKTVEDLAAMTFAAEVTRFINPGDVITQDFRPERMNIVFDEDGAITRVYCG</sequence>
<dbReference type="PANTHER" id="PTHR39600">
    <property type="entry name" value="PEPTIDASE INHIBITOR I78 FAMILY PROTEIN"/>
    <property type="match status" value="1"/>
</dbReference>